<dbReference type="AlphaFoldDB" id="A0A1M7GAU5"/>
<dbReference type="InterPro" id="IPR044060">
    <property type="entry name" value="Bacterial_rp_domain"/>
</dbReference>
<dbReference type="Gene3D" id="2.60.40.4270">
    <property type="entry name" value="Listeria-Bacteroides repeat domain"/>
    <property type="match status" value="1"/>
</dbReference>
<evidence type="ECO:0000313" key="6">
    <source>
        <dbReference type="Proteomes" id="UP000184394"/>
    </source>
</evidence>
<dbReference type="EMBL" id="FRCT01000001">
    <property type="protein sequence ID" value="SHM13361.1"/>
    <property type="molecule type" value="Genomic_DNA"/>
</dbReference>
<feature type="chain" id="PRO_5012839261" evidence="2">
    <location>
        <begin position="25"/>
        <end position="818"/>
    </location>
</feature>
<dbReference type="Proteomes" id="UP000184394">
    <property type="component" value="Unassembled WGS sequence"/>
</dbReference>
<dbReference type="RefSeq" id="WP_072947816.1">
    <property type="nucleotide sequence ID" value="NZ_FRCT01000001.1"/>
</dbReference>
<proteinExistence type="predicted"/>
<evidence type="ECO:0000256" key="1">
    <source>
        <dbReference type="ARBA" id="ARBA00004196"/>
    </source>
</evidence>
<name>A0A1M7GAU5_RUMFL</name>
<sequence>MKHTWKKAAAFVLATVLVVGIAPANVGTGEFFGQTGIVAHAASSTVTLNTNGGTINSGNITSYSEGTGAILPTDVTKEGYAFEGWFTNANFTGLPVTEISAEDTGDKTYYAKWTFYVRMGSYNGYDVDWFCVKTNTNGSMMMSKYVLKASRFGANGTYSTSDIHSWLDIDSGGTFATDLGLTASELALVKTIDSSSTYGDGTDQFTIPTLDGLDGLRSLYYTKAGVISNPSSIASIYWLRTMRDSGSARVVRSSMNTVSAGYSGATYGGRYIRPMFYLDETTMRSMIVGGSGTEDDPYILEQRYDISTNITPTNGGTVSATASRGGSEIYSGKLPNKMVAGANVTLTPSSAVGYNFKSINVNDGNVDVTDNLDGTYSFNMPDNAVTVNAVFEAIAFSNASVTLGDDLALNFYVDGIADDTAAAEYTVNFTGACVDESSALAYNATEGKYYATTHVYAKDIDKDITATLCKGSDTVDTIEDYSITQYLSSPAFSGADEKTSALITATKDFGNASSEYFYGTGSGYSDGFESYDPDTSAYAATFDSDAAKLSLVLDSKTAARLYVKGDESGTESTINATKADYPSYHEVTGLLPQNLADEQTITVGETDYKFSALSWCNRVLTNGSASQKNVNMAKAIMAYYEAAKNYTAPANPYADKSLGDVVTFGNYNWYIIGKSDNGVTLLMKDNLEIRKYNDSDTDVTWETCSLRTYLNGDFYNSFSDEDKAKIVSTHNSNPNNPDFNTSGGNETDDYIYLLSIYEANALDDINSSIRTNDSWWWLRSPGCDSEFAAFVYEDGGVETGGNYVDYENVVRPALNLEF</sequence>
<dbReference type="Pfam" id="PF09479">
    <property type="entry name" value="Flg_new"/>
    <property type="match status" value="1"/>
</dbReference>
<feature type="domain" description="DUF6273" evidence="4">
    <location>
        <begin position="677"/>
        <end position="817"/>
    </location>
</feature>
<organism evidence="5 6">
    <name type="scientific">Ruminococcus flavefaciens</name>
    <dbReference type="NCBI Taxonomy" id="1265"/>
    <lineage>
        <taxon>Bacteria</taxon>
        <taxon>Bacillati</taxon>
        <taxon>Bacillota</taxon>
        <taxon>Clostridia</taxon>
        <taxon>Eubacteriales</taxon>
        <taxon>Oscillospiraceae</taxon>
        <taxon>Ruminococcus</taxon>
    </lineage>
</organism>
<evidence type="ECO:0000313" key="5">
    <source>
        <dbReference type="EMBL" id="SHM13361.1"/>
    </source>
</evidence>
<accession>A0A1M7GAU5</accession>
<dbReference type="GO" id="GO:0030313">
    <property type="term" value="C:cell envelope"/>
    <property type="evidence" value="ECO:0007669"/>
    <property type="project" value="UniProtKB-SubCell"/>
</dbReference>
<comment type="subcellular location">
    <subcellularLocation>
        <location evidence="1">Cell envelope</location>
    </subcellularLocation>
</comment>
<reference evidence="5 6" key="1">
    <citation type="submission" date="2016-11" db="EMBL/GenBank/DDBJ databases">
        <authorList>
            <person name="Jaros S."/>
            <person name="Januszkiewicz K."/>
            <person name="Wedrychowicz H."/>
        </authorList>
    </citation>
    <scope>NUCLEOTIDE SEQUENCE [LARGE SCALE GENOMIC DNA]</scope>
    <source>
        <strain evidence="5 6">Y1</strain>
    </source>
</reference>
<dbReference type="NCBIfam" id="TIGR02543">
    <property type="entry name" value="List_Bact_rpt"/>
    <property type="match status" value="1"/>
</dbReference>
<keyword evidence="2" id="KW-0732">Signal</keyword>
<dbReference type="Pfam" id="PF18998">
    <property type="entry name" value="Flg_new_2"/>
    <property type="match status" value="1"/>
</dbReference>
<evidence type="ECO:0000256" key="2">
    <source>
        <dbReference type="SAM" id="SignalP"/>
    </source>
</evidence>
<dbReference type="InterPro" id="IPR046240">
    <property type="entry name" value="DUF6273"/>
</dbReference>
<feature type="domain" description="Bacterial repeat" evidence="3">
    <location>
        <begin position="317"/>
        <end position="394"/>
    </location>
</feature>
<evidence type="ECO:0000259" key="3">
    <source>
        <dbReference type="Pfam" id="PF18998"/>
    </source>
</evidence>
<gene>
    <name evidence="5" type="ORF">SAMN04487860_101178</name>
</gene>
<dbReference type="InterPro" id="IPR042229">
    <property type="entry name" value="Listeria/Bacterioides_rpt_sf"/>
</dbReference>
<dbReference type="Pfam" id="PF19789">
    <property type="entry name" value="DUF6273"/>
    <property type="match status" value="1"/>
</dbReference>
<evidence type="ECO:0000259" key="4">
    <source>
        <dbReference type="Pfam" id="PF19789"/>
    </source>
</evidence>
<feature type="signal peptide" evidence="2">
    <location>
        <begin position="1"/>
        <end position="24"/>
    </location>
</feature>
<dbReference type="InterPro" id="IPR013378">
    <property type="entry name" value="InlB-like_B-rpt"/>
</dbReference>
<dbReference type="OrthoDB" id="384490at2"/>
<protein>
    <submittedName>
        <fullName evidence="5">Listeria/Bacterioides repeat-containing protein</fullName>
    </submittedName>
</protein>